<dbReference type="eggNOG" id="ENOG5032R0F">
    <property type="taxonomic scope" value="Bacteria"/>
</dbReference>
<dbReference type="EMBL" id="BA000045">
    <property type="protein sequence ID" value="BAC90200.1"/>
    <property type="molecule type" value="Genomic_DNA"/>
</dbReference>
<feature type="chain" id="PRO_5004291856" evidence="1">
    <location>
        <begin position="30"/>
        <end position="190"/>
    </location>
</feature>
<dbReference type="PhylomeDB" id="Q7NIC4"/>
<name>Q7NIC4_GLOVI</name>
<proteinExistence type="predicted"/>
<evidence type="ECO:0000313" key="3">
    <source>
        <dbReference type="Proteomes" id="UP000000557"/>
    </source>
</evidence>
<dbReference type="Proteomes" id="UP000000557">
    <property type="component" value="Chromosome"/>
</dbReference>
<gene>
    <name evidence="2" type="ordered locus">gll2259</name>
</gene>
<dbReference type="AlphaFoldDB" id="Q7NIC4"/>
<dbReference type="PATRIC" id="fig|251221.4.peg.2293"/>
<dbReference type="RefSeq" id="WP_011142256.1">
    <property type="nucleotide sequence ID" value="NC_005125.1"/>
</dbReference>
<dbReference type="Gene3D" id="2.160.20.20">
    <property type="match status" value="1"/>
</dbReference>
<evidence type="ECO:0000313" key="2">
    <source>
        <dbReference type="EMBL" id="BAC90200.1"/>
    </source>
</evidence>
<dbReference type="HOGENOM" id="CLU_115319_0_0_3"/>
<keyword evidence="3" id="KW-1185">Reference proteome</keyword>
<dbReference type="OrthoDB" id="571373at2"/>
<feature type="signal peptide" evidence="1">
    <location>
        <begin position="1"/>
        <end position="29"/>
    </location>
</feature>
<reference evidence="2 3" key="1">
    <citation type="journal article" date="2003" name="DNA Res.">
        <title>Complete genome structure of Gloeobacter violaceus PCC 7421, a cyanobacterium that lacks thylakoids.</title>
        <authorList>
            <person name="Nakamura Y."/>
            <person name="Kaneko T."/>
            <person name="Sato S."/>
            <person name="Mimuro M."/>
            <person name="Miyashita H."/>
            <person name="Tsuchiya T."/>
            <person name="Sasamoto S."/>
            <person name="Watanabe A."/>
            <person name="Kawashima K."/>
            <person name="Kishida Y."/>
            <person name="Kiyokawa C."/>
            <person name="Kohara M."/>
            <person name="Matsumoto M."/>
            <person name="Matsuno A."/>
            <person name="Nakazaki N."/>
            <person name="Shimpo S."/>
            <person name="Takeuchi C."/>
            <person name="Yamada M."/>
            <person name="Tabata S."/>
        </authorList>
    </citation>
    <scope>NUCLEOTIDE SEQUENCE [LARGE SCALE GENOMIC DNA]</scope>
    <source>
        <strain evidence="3">ATCC 29082 / PCC 7421</strain>
    </source>
</reference>
<dbReference type="KEGG" id="gvi:gll2259"/>
<dbReference type="InterPro" id="IPR012332">
    <property type="entry name" value="Autotransporter_pectin_lyase_C"/>
</dbReference>
<sequence>MHYPQKRAIGLALAALTVANLAAIAPARAEETTCTGSLGATTVDNLRVPQGATCTLNGTRVEGTIYVEANATLKASKVQVKGNVQAENAARVNVLPRSTVGGSIQIVQGGAARIDSVQIAGDLLFDSNSKSLIAYKNTIGGNLQAFQNNGGLTITANNIDGNLQCKENNPAPVGGENVVQGNKEDQCAQL</sequence>
<protein>
    <submittedName>
        <fullName evidence="2">Gll2259 protein</fullName>
    </submittedName>
</protein>
<organism evidence="2 3">
    <name type="scientific">Gloeobacter violaceus (strain ATCC 29082 / PCC 7421)</name>
    <dbReference type="NCBI Taxonomy" id="251221"/>
    <lineage>
        <taxon>Bacteria</taxon>
        <taxon>Bacillati</taxon>
        <taxon>Cyanobacteriota</taxon>
        <taxon>Cyanophyceae</taxon>
        <taxon>Gloeobacterales</taxon>
        <taxon>Gloeobacteraceae</taxon>
        <taxon>Gloeobacter</taxon>
    </lineage>
</organism>
<reference evidence="2 3" key="2">
    <citation type="journal article" date="2003" name="DNA Res.">
        <title>Complete genome structure of Gloeobacter violaceus PCC 7421, a cyanobacterium that lacks thylakoids (supplement).</title>
        <authorList>
            <person name="Nakamura Y."/>
            <person name="Kaneko T."/>
            <person name="Sato S."/>
            <person name="Mimuro M."/>
            <person name="Miyashita H."/>
            <person name="Tsuchiya T."/>
            <person name="Sasamoto S."/>
            <person name="Watanabe A."/>
            <person name="Kawashima K."/>
            <person name="Kishida Y."/>
            <person name="Kiyokawa C."/>
            <person name="Kohara M."/>
            <person name="Matsumoto M."/>
            <person name="Matsuno A."/>
            <person name="Nakazaki N."/>
            <person name="Shimpo S."/>
            <person name="Takeuchi C."/>
            <person name="Yamada M."/>
            <person name="Tabata S."/>
        </authorList>
    </citation>
    <scope>NUCLEOTIDE SEQUENCE [LARGE SCALE GENOMIC DNA]</scope>
    <source>
        <strain evidence="3">ATCC 29082 / PCC 7421</strain>
    </source>
</reference>
<keyword evidence="1" id="KW-0732">Signal</keyword>
<dbReference type="InParanoid" id="Q7NIC4"/>
<evidence type="ECO:0000256" key="1">
    <source>
        <dbReference type="SAM" id="SignalP"/>
    </source>
</evidence>
<dbReference type="EnsemblBacteria" id="BAC90200">
    <property type="protein sequence ID" value="BAC90200"/>
    <property type="gene ID" value="BAC90200"/>
</dbReference>
<accession>Q7NIC4</accession>